<dbReference type="SUPFAM" id="SSF47672">
    <property type="entry name" value="Transferrin receptor-like dimerisation domain"/>
    <property type="match status" value="1"/>
</dbReference>
<dbReference type="FunFam" id="3.40.630.10:FF:000101">
    <property type="entry name" value="N-acetylated alpha-linked acidic dipeptidase like 1"/>
    <property type="match status" value="1"/>
</dbReference>
<organism evidence="5">
    <name type="scientific">Arcella intermedia</name>
    <dbReference type="NCBI Taxonomy" id="1963864"/>
    <lineage>
        <taxon>Eukaryota</taxon>
        <taxon>Amoebozoa</taxon>
        <taxon>Tubulinea</taxon>
        <taxon>Elardia</taxon>
        <taxon>Arcellinida</taxon>
        <taxon>Sphaerothecina</taxon>
        <taxon>Arcellidae</taxon>
        <taxon>Arcella</taxon>
    </lineage>
</organism>
<comment type="similarity">
    <text evidence="1">Belongs to the peptidase M28 family. M28B subfamily.</text>
</comment>
<sequence length="629" mass="69441">MQAVETQKYFESFHLKTRVESHPILLTYPVSRSVEVLSPFSFNCSLKEEIENDGTSAEKDIPLLWNGWSASGDAIGELVYANYGREEDFELIKDVDLTGKVVIIRYGQIFRGNKAYFAEARGAAAVLLYTDPEDYAKGPAYPNGPWATNSTAARGSVWLGNGDPETQGWASVPNGPRRPLSEAQNGGPYNLFPNLPTIPIQPLSYGDAQRLLEGLGVNPVPAEDWGGGFNLSHIGPGPVVVRVKVDVQMKQTDIWNVIGVIEGEVEPERVLLLGSHRDAWTFGAVDPISGHSILMETARGLGHLLEQGWKPRRSIAFCSWDAEEYGLMGSFEFTEKWHQYLKSSAIAYLNLDTAVTGGDILALGGSPAFQNMLLEITESITFPRSVTNSTQISLQSLWKTKQLSMLGSGSDYTSFIQALGIPSLSFDLDSSDYSYPSVYHSSYDSFYWVSHFGDPEYLYHHTVTRFVGKILLTLADSPVLPFDYRTYGTFLQDQVDALQEVGSSLNYTFIHSVVSNFQQSAQAVYEESLDAKGHPQKSYLDLNDRLVFTERAFLGDAQTSGHGYYLHVVSTPSDSNTYGGAAFPAVYDALLEGDNQKAQFVMDRIAIIIQEASTYLSHHSPSSTSHSQL</sequence>
<dbReference type="InterPro" id="IPR003137">
    <property type="entry name" value="PA_domain"/>
</dbReference>
<dbReference type="PANTHER" id="PTHR10404:SF46">
    <property type="entry name" value="VACUOLAR PROTEIN SORTING-ASSOCIATED PROTEIN 70"/>
    <property type="match status" value="1"/>
</dbReference>
<dbReference type="SUPFAM" id="SSF53187">
    <property type="entry name" value="Zn-dependent exopeptidases"/>
    <property type="match status" value="1"/>
</dbReference>
<reference evidence="5" key="1">
    <citation type="journal article" date="2020" name="J. Eukaryot. Microbiol.">
        <title>De novo Sequencing, Assembly and Annotation of the Transcriptome for the Free-Living Testate Amoeba Arcella intermedia.</title>
        <authorList>
            <person name="Ribeiro G.M."/>
            <person name="Porfirio-Sousa A.L."/>
            <person name="Maurer-Alcala X.X."/>
            <person name="Katz L.A."/>
            <person name="Lahr D.J.G."/>
        </authorList>
    </citation>
    <scope>NUCLEOTIDE SEQUENCE</scope>
</reference>
<dbReference type="InterPro" id="IPR007365">
    <property type="entry name" value="TFR-like_dimer_dom"/>
</dbReference>
<evidence type="ECO:0000256" key="1">
    <source>
        <dbReference type="ARBA" id="ARBA00005634"/>
    </source>
</evidence>
<feature type="domain" description="Peptidase M28" evidence="4">
    <location>
        <begin position="256"/>
        <end position="446"/>
    </location>
</feature>
<dbReference type="CDD" id="cd02121">
    <property type="entry name" value="PA_GCPII_like"/>
    <property type="match status" value="1"/>
</dbReference>
<evidence type="ECO:0000259" key="3">
    <source>
        <dbReference type="Pfam" id="PF04253"/>
    </source>
</evidence>
<dbReference type="InterPro" id="IPR007484">
    <property type="entry name" value="Peptidase_M28"/>
</dbReference>
<accession>A0A6B2KZH4</accession>
<evidence type="ECO:0008006" key="6">
    <source>
        <dbReference type="Google" id="ProtNLM"/>
    </source>
</evidence>
<dbReference type="Pfam" id="PF04389">
    <property type="entry name" value="Peptidase_M28"/>
    <property type="match status" value="1"/>
</dbReference>
<dbReference type="Gene3D" id="3.40.630.10">
    <property type="entry name" value="Zn peptidases"/>
    <property type="match status" value="1"/>
</dbReference>
<dbReference type="AlphaFoldDB" id="A0A6B2KZH4"/>
<dbReference type="Pfam" id="PF02225">
    <property type="entry name" value="PA"/>
    <property type="match status" value="1"/>
</dbReference>
<dbReference type="GO" id="GO:0004180">
    <property type="term" value="F:carboxypeptidase activity"/>
    <property type="evidence" value="ECO:0007669"/>
    <property type="project" value="TreeGrafter"/>
</dbReference>
<dbReference type="PANTHER" id="PTHR10404">
    <property type="entry name" value="N-ACETYLATED-ALPHA-LINKED ACIDIC DIPEPTIDASE"/>
    <property type="match status" value="1"/>
</dbReference>
<feature type="domain" description="Transferrin receptor-like dimerisation" evidence="3">
    <location>
        <begin position="511"/>
        <end position="616"/>
    </location>
</feature>
<evidence type="ECO:0000259" key="4">
    <source>
        <dbReference type="Pfam" id="PF04389"/>
    </source>
</evidence>
<dbReference type="InterPro" id="IPR046450">
    <property type="entry name" value="PA_dom_sf"/>
</dbReference>
<dbReference type="CDD" id="cd08022">
    <property type="entry name" value="M28_PSMA_like"/>
    <property type="match status" value="1"/>
</dbReference>
<dbReference type="Gene3D" id="1.20.930.40">
    <property type="entry name" value="Transferrin receptor-like, dimerisation domain"/>
    <property type="match status" value="1"/>
</dbReference>
<dbReference type="Pfam" id="PF04253">
    <property type="entry name" value="TFR_dimer"/>
    <property type="match status" value="1"/>
</dbReference>
<proteinExistence type="inferred from homology"/>
<dbReference type="InterPro" id="IPR039373">
    <property type="entry name" value="Peptidase_M28B"/>
</dbReference>
<name>A0A6B2KZH4_9EUKA</name>
<dbReference type="EMBL" id="GIBP01001102">
    <property type="protein sequence ID" value="NDV30071.1"/>
    <property type="molecule type" value="Transcribed_RNA"/>
</dbReference>
<evidence type="ECO:0000259" key="2">
    <source>
        <dbReference type="Pfam" id="PF02225"/>
    </source>
</evidence>
<dbReference type="Gene3D" id="3.50.30.30">
    <property type="match status" value="1"/>
</dbReference>
<dbReference type="InterPro" id="IPR036757">
    <property type="entry name" value="TFR-like_dimer_dom_sf"/>
</dbReference>
<protein>
    <recommendedName>
        <fullName evidence="6">Peptidase M28 domain-containing protein</fullName>
    </recommendedName>
</protein>
<dbReference type="SUPFAM" id="SSF52025">
    <property type="entry name" value="PA domain"/>
    <property type="match status" value="1"/>
</dbReference>
<feature type="domain" description="PA" evidence="2">
    <location>
        <begin position="76"/>
        <end position="138"/>
    </location>
</feature>
<evidence type="ECO:0000313" key="5">
    <source>
        <dbReference type="EMBL" id="NDV30071.1"/>
    </source>
</evidence>